<sequence length="519" mass="58958">MFSADRDIRYANQMLSDACYKALPIRINLDLIAARESKAPLIRKRPLLRVQAIHMEEQKEKKPERMPRPSPQPHVQVENPFQTPQTGSVASVASASGSYFIAEEQAPPLKQRKFKSARLVGEYEKPWVKEKEPRKIWDKVIFFGFLIVGLGIGAYICYDGWRSVPHDNYCPLFEDDFRNGINPEYWNHEVELGGFGTGTFDWTTSDPRNSFTDPEGLHIVPTFTTDTTDITEAQINDGYVLNLTKTGGDGSCTSTKKIPGGDCSVRSNITSGSIINPVRSARLTTRGKLNLTYGKIEVVAKLPKGDWLWPAIWMMPEKNTYGEWPTSGEIDIMESKGNYGDDYDGGRDEISGTLHWGPTTVLDFFWKTTGKRDIRRTDYSNDFHLIGMEWTPNYIYTYVDSRLAQTVFVRFSTKLGNLWKRGGFQHMFVNGSALSDPWSQTGRPNTPFDEPFYLILNVAVGSTTGYFPDRQGDKPWINFSPTAGRDFWNARNSWMSTWGKGNERGMTIKSVKMWREGKC</sequence>
<evidence type="ECO:0000256" key="1">
    <source>
        <dbReference type="ARBA" id="ARBA00006865"/>
    </source>
</evidence>
<organism evidence="4 5">
    <name type="scientific">Lophium mytilinum</name>
    <dbReference type="NCBI Taxonomy" id="390894"/>
    <lineage>
        <taxon>Eukaryota</taxon>
        <taxon>Fungi</taxon>
        <taxon>Dikarya</taxon>
        <taxon>Ascomycota</taxon>
        <taxon>Pezizomycotina</taxon>
        <taxon>Dothideomycetes</taxon>
        <taxon>Pleosporomycetidae</taxon>
        <taxon>Mytilinidiales</taxon>
        <taxon>Mytilinidiaceae</taxon>
        <taxon>Lophium</taxon>
    </lineage>
</organism>
<feature type="domain" description="GH16" evidence="3">
    <location>
        <begin position="175"/>
        <end position="519"/>
    </location>
</feature>
<dbReference type="InterPro" id="IPR013320">
    <property type="entry name" value="ConA-like_dom_sf"/>
</dbReference>
<dbReference type="InterPro" id="IPR050546">
    <property type="entry name" value="Glycosyl_Hydrlase_16"/>
</dbReference>
<dbReference type="GO" id="GO:0004553">
    <property type="term" value="F:hydrolase activity, hydrolyzing O-glycosyl compounds"/>
    <property type="evidence" value="ECO:0007669"/>
    <property type="project" value="InterPro"/>
</dbReference>
<evidence type="ECO:0000313" key="5">
    <source>
        <dbReference type="Proteomes" id="UP000799750"/>
    </source>
</evidence>
<keyword evidence="2" id="KW-0472">Membrane</keyword>
<keyword evidence="5" id="KW-1185">Reference proteome</keyword>
<dbReference type="GO" id="GO:0005975">
    <property type="term" value="P:carbohydrate metabolic process"/>
    <property type="evidence" value="ECO:0007669"/>
    <property type="project" value="InterPro"/>
</dbReference>
<dbReference type="InterPro" id="IPR000757">
    <property type="entry name" value="Beta-glucanase-like"/>
</dbReference>
<dbReference type="Proteomes" id="UP000799750">
    <property type="component" value="Unassembled WGS sequence"/>
</dbReference>
<dbReference type="OrthoDB" id="4781at2759"/>
<gene>
    <name evidence="4" type="ORF">BU16DRAFT_561099</name>
</gene>
<evidence type="ECO:0000259" key="3">
    <source>
        <dbReference type="PROSITE" id="PS51762"/>
    </source>
</evidence>
<protein>
    <submittedName>
        <fullName evidence="4">Putative gram-negative bacteria binding protein</fullName>
    </submittedName>
</protein>
<accession>A0A6A6QV19</accession>
<reference evidence="4" key="1">
    <citation type="journal article" date="2020" name="Stud. Mycol.">
        <title>101 Dothideomycetes genomes: a test case for predicting lifestyles and emergence of pathogens.</title>
        <authorList>
            <person name="Haridas S."/>
            <person name="Albert R."/>
            <person name="Binder M."/>
            <person name="Bloem J."/>
            <person name="Labutti K."/>
            <person name="Salamov A."/>
            <person name="Andreopoulos B."/>
            <person name="Baker S."/>
            <person name="Barry K."/>
            <person name="Bills G."/>
            <person name="Bluhm B."/>
            <person name="Cannon C."/>
            <person name="Castanera R."/>
            <person name="Culley D."/>
            <person name="Daum C."/>
            <person name="Ezra D."/>
            <person name="Gonzalez J."/>
            <person name="Henrissat B."/>
            <person name="Kuo A."/>
            <person name="Liang C."/>
            <person name="Lipzen A."/>
            <person name="Lutzoni F."/>
            <person name="Magnuson J."/>
            <person name="Mondo S."/>
            <person name="Nolan M."/>
            <person name="Ohm R."/>
            <person name="Pangilinan J."/>
            <person name="Park H.-J."/>
            <person name="Ramirez L."/>
            <person name="Alfaro M."/>
            <person name="Sun H."/>
            <person name="Tritt A."/>
            <person name="Yoshinaga Y."/>
            <person name="Zwiers L.-H."/>
            <person name="Turgeon B."/>
            <person name="Goodwin S."/>
            <person name="Spatafora J."/>
            <person name="Crous P."/>
            <person name="Grigoriev I."/>
        </authorList>
    </citation>
    <scope>NUCLEOTIDE SEQUENCE</scope>
    <source>
        <strain evidence="4">CBS 269.34</strain>
    </source>
</reference>
<name>A0A6A6QV19_9PEZI</name>
<feature type="transmembrane region" description="Helical" evidence="2">
    <location>
        <begin position="140"/>
        <end position="161"/>
    </location>
</feature>
<dbReference type="PROSITE" id="PS51762">
    <property type="entry name" value="GH16_2"/>
    <property type="match status" value="1"/>
</dbReference>
<dbReference type="AlphaFoldDB" id="A0A6A6QV19"/>
<dbReference type="Gene3D" id="2.60.120.200">
    <property type="match status" value="1"/>
</dbReference>
<proteinExistence type="inferred from homology"/>
<dbReference type="PANTHER" id="PTHR10963:SF55">
    <property type="entry name" value="GLYCOSIDE HYDROLASE FAMILY 16 PROTEIN"/>
    <property type="match status" value="1"/>
</dbReference>
<comment type="similarity">
    <text evidence="1">Belongs to the glycosyl hydrolase 16 family.</text>
</comment>
<evidence type="ECO:0000256" key="2">
    <source>
        <dbReference type="SAM" id="Phobius"/>
    </source>
</evidence>
<keyword evidence="2" id="KW-1133">Transmembrane helix</keyword>
<dbReference type="Pfam" id="PF00722">
    <property type="entry name" value="Glyco_hydro_16"/>
    <property type="match status" value="1"/>
</dbReference>
<dbReference type="EMBL" id="MU004188">
    <property type="protein sequence ID" value="KAF2496271.1"/>
    <property type="molecule type" value="Genomic_DNA"/>
</dbReference>
<dbReference type="SUPFAM" id="SSF49899">
    <property type="entry name" value="Concanavalin A-like lectins/glucanases"/>
    <property type="match status" value="1"/>
</dbReference>
<evidence type="ECO:0000313" key="4">
    <source>
        <dbReference type="EMBL" id="KAF2496271.1"/>
    </source>
</evidence>
<dbReference type="PANTHER" id="PTHR10963">
    <property type="entry name" value="GLYCOSYL HYDROLASE-RELATED"/>
    <property type="match status" value="1"/>
</dbReference>
<keyword evidence="2" id="KW-0812">Transmembrane</keyword>